<protein>
    <submittedName>
        <fullName evidence="1">Uncharacterized protein</fullName>
    </submittedName>
</protein>
<dbReference type="HOGENOM" id="CLU_2132782_0_0_1"/>
<evidence type="ECO:0000313" key="2">
    <source>
        <dbReference type="Proteomes" id="UP000002624"/>
    </source>
</evidence>
<dbReference type="AlphaFoldDB" id="C6H5E6"/>
<name>C6H5E6_AJECH</name>
<organism evidence="1 2">
    <name type="scientific">Ajellomyces capsulatus (strain H143)</name>
    <name type="common">Darling's disease fungus</name>
    <name type="synonym">Histoplasma capsulatum</name>
    <dbReference type="NCBI Taxonomy" id="544712"/>
    <lineage>
        <taxon>Eukaryota</taxon>
        <taxon>Fungi</taxon>
        <taxon>Dikarya</taxon>
        <taxon>Ascomycota</taxon>
        <taxon>Pezizomycotina</taxon>
        <taxon>Eurotiomycetes</taxon>
        <taxon>Eurotiomycetidae</taxon>
        <taxon>Onygenales</taxon>
        <taxon>Ajellomycetaceae</taxon>
        <taxon>Histoplasma</taxon>
    </lineage>
</organism>
<dbReference type="EMBL" id="GG692419">
    <property type="protein sequence ID" value="EER44888.1"/>
    <property type="molecule type" value="Genomic_DNA"/>
</dbReference>
<dbReference type="Proteomes" id="UP000002624">
    <property type="component" value="Unassembled WGS sequence"/>
</dbReference>
<sequence>MAHGLLISYWGRWRPDCAAAAAVWYATQYGPYTVTKPEDYPAESDSIHAPQLAIYSSYLEIMHGPFKFPLAHYAESRSFLLAWLLTCILTASGHVGSRDQIPATILHGYLDPY</sequence>
<evidence type="ECO:0000313" key="1">
    <source>
        <dbReference type="EMBL" id="EER44888.1"/>
    </source>
</evidence>
<reference evidence="2" key="1">
    <citation type="submission" date="2009-05" db="EMBL/GenBank/DDBJ databases">
        <title>The genome sequence of Ajellomyces capsulatus strain H143.</title>
        <authorList>
            <person name="Champion M."/>
            <person name="Cuomo C.A."/>
            <person name="Ma L.-J."/>
            <person name="Henn M.R."/>
            <person name="Sil A."/>
            <person name="Goldman B."/>
            <person name="Young S.K."/>
            <person name="Kodira C.D."/>
            <person name="Zeng Q."/>
            <person name="Koehrsen M."/>
            <person name="Alvarado L."/>
            <person name="Berlin A.M."/>
            <person name="Borenstein D."/>
            <person name="Chen Z."/>
            <person name="Engels R."/>
            <person name="Freedman E."/>
            <person name="Gellesch M."/>
            <person name="Goldberg J."/>
            <person name="Griggs A."/>
            <person name="Gujja S."/>
            <person name="Heiman D.I."/>
            <person name="Hepburn T.A."/>
            <person name="Howarth C."/>
            <person name="Jen D."/>
            <person name="Larson L."/>
            <person name="Lewis B."/>
            <person name="Mehta T."/>
            <person name="Park D."/>
            <person name="Pearson M."/>
            <person name="Roberts A."/>
            <person name="Saif S."/>
            <person name="Shea T.D."/>
            <person name="Shenoy N."/>
            <person name="Sisk P."/>
            <person name="Stolte C."/>
            <person name="Sykes S."/>
            <person name="Walk T."/>
            <person name="White J."/>
            <person name="Yandava C."/>
            <person name="Klein B."/>
            <person name="McEwen J.G."/>
            <person name="Puccia R."/>
            <person name="Goldman G.H."/>
            <person name="Felipe M.S."/>
            <person name="Nino-Vega G."/>
            <person name="San-Blas G."/>
            <person name="Taylor J.W."/>
            <person name="Mendoza L."/>
            <person name="Galagan J.E."/>
            <person name="Nusbaum C."/>
            <person name="Birren B.W."/>
        </authorList>
    </citation>
    <scope>NUCLEOTIDE SEQUENCE [LARGE SCALE GENOMIC DNA]</scope>
    <source>
        <strain evidence="2">H143</strain>
    </source>
</reference>
<accession>C6H5E6</accession>
<gene>
    <name evidence="1" type="ORF">HCDG_00467</name>
</gene>
<proteinExistence type="predicted"/>
<dbReference type="VEuPathDB" id="FungiDB:HCDG_00467"/>